<sequence length="123" mass="14060">MTLENICCMICLFCFSVTLFGAETWKRKPLYNTEYLFIFELPLLIPSEFSCPPLSSSVFHNIATVLILGKLITSDIFAAVVALRNLLEKKLYYQVYVWLVNYVPWPPAAPRQIHHVESMVASA</sequence>
<evidence type="ECO:0000313" key="3">
    <source>
        <dbReference type="EMBL" id="VAI22962.1"/>
    </source>
</evidence>
<evidence type="ECO:0008006" key="5">
    <source>
        <dbReference type="Google" id="ProtNLM"/>
    </source>
</evidence>
<feature type="signal peptide" evidence="2">
    <location>
        <begin position="1"/>
        <end position="21"/>
    </location>
</feature>
<keyword evidence="1" id="KW-0472">Membrane</keyword>
<accession>A0A9R0TZC7</accession>
<protein>
    <recommendedName>
        <fullName evidence="5">Secreted protein</fullName>
    </recommendedName>
</protein>
<gene>
    <name evidence="3" type="ORF">TRITD_5Av1G215750</name>
</gene>
<reference evidence="3 4" key="1">
    <citation type="submission" date="2017-09" db="EMBL/GenBank/DDBJ databases">
        <authorList>
            <consortium name="International Durum Wheat Genome Sequencing Consortium (IDWGSC)"/>
            <person name="Milanesi L."/>
        </authorList>
    </citation>
    <scope>NUCLEOTIDE SEQUENCE [LARGE SCALE GENOMIC DNA]</scope>
    <source>
        <strain evidence="4">cv. Svevo</strain>
    </source>
</reference>
<evidence type="ECO:0000313" key="4">
    <source>
        <dbReference type="Proteomes" id="UP000324705"/>
    </source>
</evidence>
<feature type="chain" id="PRO_5040151442" description="Secreted protein" evidence="2">
    <location>
        <begin position="22"/>
        <end position="123"/>
    </location>
</feature>
<name>A0A9R0TZC7_TRITD</name>
<feature type="transmembrane region" description="Helical" evidence="1">
    <location>
        <begin position="62"/>
        <end position="83"/>
    </location>
</feature>
<dbReference type="EMBL" id="LT934119">
    <property type="protein sequence ID" value="VAI22962.1"/>
    <property type="molecule type" value="Genomic_DNA"/>
</dbReference>
<keyword evidence="2" id="KW-0732">Signal</keyword>
<evidence type="ECO:0000256" key="1">
    <source>
        <dbReference type="SAM" id="Phobius"/>
    </source>
</evidence>
<dbReference type="AlphaFoldDB" id="A0A9R0TZC7"/>
<keyword evidence="1" id="KW-1133">Transmembrane helix</keyword>
<dbReference type="Proteomes" id="UP000324705">
    <property type="component" value="Chromosome 5A"/>
</dbReference>
<keyword evidence="4" id="KW-1185">Reference proteome</keyword>
<keyword evidence="1" id="KW-0812">Transmembrane</keyword>
<dbReference type="Gramene" id="TRITD5Av1G215750.2">
    <property type="protein sequence ID" value="TRITD5Av1G215750.2"/>
    <property type="gene ID" value="TRITD5Av1G215750"/>
</dbReference>
<evidence type="ECO:0000256" key="2">
    <source>
        <dbReference type="SAM" id="SignalP"/>
    </source>
</evidence>
<organism evidence="3 4">
    <name type="scientific">Triticum turgidum subsp. durum</name>
    <name type="common">Durum wheat</name>
    <name type="synonym">Triticum durum</name>
    <dbReference type="NCBI Taxonomy" id="4567"/>
    <lineage>
        <taxon>Eukaryota</taxon>
        <taxon>Viridiplantae</taxon>
        <taxon>Streptophyta</taxon>
        <taxon>Embryophyta</taxon>
        <taxon>Tracheophyta</taxon>
        <taxon>Spermatophyta</taxon>
        <taxon>Magnoliopsida</taxon>
        <taxon>Liliopsida</taxon>
        <taxon>Poales</taxon>
        <taxon>Poaceae</taxon>
        <taxon>BOP clade</taxon>
        <taxon>Pooideae</taxon>
        <taxon>Triticodae</taxon>
        <taxon>Triticeae</taxon>
        <taxon>Triticinae</taxon>
        <taxon>Triticum</taxon>
    </lineage>
</organism>
<proteinExistence type="predicted"/>